<reference evidence="4 5" key="1">
    <citation type="submission" date="2015-09" db="EMBL/GenBank/DDBJ databases">
        <title>Trachymyrmex zeteki WGS genome.</title>
        <authorList>
            <person name="Nygaard S."/>
            <person name="Hu H."/>
            <person name="Boomsma J."/>
            <person name="Zhang G."/>
        </authorList>
    </citation>
    <scope>NUCLEOTIDE SEQUENCE [LARGE SCALE GENOMIC DNA]</scope>
    <source>
        <strain evidence="4">Tzet28-1</strain>
        <tissue evidence="4">Whole body</tissue>
    </source>
</reference>
<dbReference type="PANTHER" id="PTHR33309">
    <property type="entry name" value="KERATIN, ULTRA HIGH-SULFUR MATRIX PROTEIN-LIKE"/>
    <property type="match status" value="1"/>
</dbReference>
<gene>
    <name evidence="4" type="ORF">ALC60_08603</name>
</gene>
<evidence type="ECO:0000313" key="5">
    <source>
        <dbReference type="Proteomes" id="UP000075809"/>
    </source>
</evidence>
<name>A0A151WWQ5_9HYME</name>
<organism evidence="4 5">
    <name type="scientific">Mycetomoellerius zeteki</name>
    <dbReference type="NCBI Taxonomy" id="64791"/>
    <lineage>
        <taxon>Eukaryota</taxon>
        <taxon>Metazoa</taxon>
        <taxon>Ecdysozoa</taxon>
        <taxon>Arthropoda</taxon>
        <taxon>Hexapoda</taxon>
        <taxon>Insecta</taxon>
        <taxon>Pterygota</taxon>
        <taxon>Neoptera</taxon>
        <taxon>Endopterygota</taxon>
        <taxon>Hymenoptera</taxon>
        <taxon>Apocrita</taxon>
        <taxon>Aculeata</taxon>
        <taxon>Formicoidea</taxon>
        <taxon>Formicidae</taxon>
        <taxon>Myrmicinae</taxon>
        <taxon>Mycetomoellerius</taxon>
    </lineage>
</organism>
<feature type="transmembrane region" description="Helical" evidence="2">
    <location>
        <begin position="56"/>
        <end position="75"/>
    </location>
</feature>
<protein>
    <recommendedName>
        <fullName evidence="3">Mutator-like transposase domain-containing protein</fullName>
    </recommendedName>
</protein>
<evidence type="ECO:0000256" key="2">
    <source>
        <dbReference type="SAM" id="Phobius"/>
    </source>
</evidence>
<sequence length="578" mass="65227">MDKKGSRIKRVHAERHTKRQFKGNRYTVEQDTSFTSTSAEKLQNRRDMDVAISKEFGYCILNFFSVFSAIASSVICKICKKNIKFYQTANRSLGFKIVMQCKCGEQLINSCPLIDKAFEINRRIVFIMRLLGIGREEINLFCGLMDFSQGLALKTYYACLENIHLAVSSIYDSIIKSAVEEEKTKNAEAGNPENNLTVSGDGTWKKRGFSSLFGVTTLIGKYSKKMLDTVVKSSFCQACNMWKNKKNDAIHEFDEWYKSHEENCTINHIGSAGKMEIDAVTEMFLRSTEKHGVKYATYIGDGDSKTFKGILDANPYGEELIVRKKECVGHVEKRMGTRLRNVKKANKGIGGKGAGKLTDKVIGELTKYYGLAIRRHPHSVAEMKKAIWATYYHKSSTDEKPQHMYCPSGSDSWCKWRKAEANNTLQNFSHDQASLNDTVLKVIKPIYETLSSDDLLERCLGAATQNSNESLNSLIWTFAPKHIHSGPKTVEIANFLAVIIFNEGFLSILKTLSVMGVTVGQQAQIYANSRDESRIDRSEKRSTDAAKKARITTREEKSAEQDFFEHEEGLLYGPELAD</sequence>
<keyword evidence="2" id="KW-0812">Transmembrane</keyword>
<feature type="domain" description="Mutator-like transposase" evidence="3">
    <location>
        <begin position="76"/>
        <end position="414"/>
    </location>
</feature>
<dbReference type="InterPro" id="IPR049012">
    <property type="entry name" value="Mutator_transp_dom"/>
</dbReference>
<keyword evidence="5" id="KW-1185">Reference proteome</keyword>
<keyword evidence="2" id="KW-1133">Transmembrane helix</keyword>
<accession>A0A151WWQ5</accession>
<feature type="region of interest" description="Disordered" evidence="1">
    <location>
        <begin position="530"/>
        <end position="561"/>
    </location>
</feature>
<dbReference type="AlphaFoldDB" id="A0A151WWQ5"/>
<dbReference type="Proteomes" id="UP000075809">
    <property type="component" value="Unassembled WGS sequence"/>
</dbReference>
<keyword evidence="2" id="KW-0472">Membrane</keyword>
<proteinExistence type="predicted"/>
<dbReference type="EMBL" id="KQ982689">
    <property type="protein sequence ID" value="KYQ52278.1"/>
    <property type="molecule type" value="Genomic_DNA"/>
</dbReference>
<dbReference type="Pfam" id="PF20700">
    <property type="entry name" value="Mutator"/>
    <property type="match status" value="1"/>
</dbReference>
<evidence type="ECO:0000313" key="4">
    <source>
        <dbReference type="EMBL" id="KYQ52278.1"/>
    </source>
</evidence>
<evidence type="ECO:0000256" key="1">
    <source>
        <dbReference type="SAM" id="MobiDB-lite"/>
    </source>
</evidence>
<evidence type="ECO:0000259" key="3">
    <source>
        <dbReference type="Pfam" id="PF20700"/>
    </source>
</evidence>
<dbReference type="PANTHER" id="PTHR33309:SF3">
    <property type="entry name" value="CCHC-TYPE DOMAIN-CONTAINING PROTEIN"/>
    <property type="match status" value="1"/>
</dbReference>